<evidence type="ECO:0000256" key="3">
    <source>
        <dbReference type="ARBA" id="ARBA00022741"/>
    </source>
</evidence>
<evidence type="ECO:0000256" key="1">
    <source>
        <dbReference type="ARBA" id="ARBA00022679"/>
    </source>
</evidence>
<evidence type="ECO:0000256" key="5">
    <source>
        <dbReference type="SAM" id="MobiDB-lite"/>
    </source>
</evidence>
<keyword evidence="1" id="KW-0808">Transferase</keyword>
<dbReference type="GO" id="GO:0006747">
    <property type="term" value="P:FAD biosynthetic process"/>
    <property type="evidence" value="ECO:0007669"/>
    <property type="project" value="TreeGrafter"/>
</dbReference>
<keyword evidence="3" id="KW-0547">Nucleotide-binding</keyword>
<keyword evidence="2" id="KW-0548">Nucleotidyltransferase</keyword>
<protein>
    <recommendedName>
        <fullName evidence="6">MoaB/Mog domain-containing protein</fullName>
    </recommendedName>
</protein>
<dbReference type="SUPFAM" id="SSF53218">
    <property type="entry name" value="Molybdenum cofactor biosynthesis proteins"/>
    <property type="match status" value="1"/>
</dbReference>
<feature type="region of interest" description="Disordered" evidence="5">
    <location>
        <begin position="96"/>
        <end position="117"/>
    </location>
</feature>
<name>A0AA35ZGD2_LACSI</name>
<dbReference type="InterPro" id="IPR001453">
    <property type="entry name" value="MoaB/Mog_dom"/>
</dbReference>
<keyword evidence="8" id="KW-1185">Reference proteome</keyword>
<evidence type="ECO:0000256" key="4">
    <source>
        <dbReference type="ARBA" id="ARBA00022840"/>
    </source>
</evidence>
<dbReference type="Pfam" id="PF00994">
    <property type="entry name" value="MoCF_biosynth"/>
    <property type="match status" value="1"/>
</dbReference>
<gene>
    <name evidence="7" type="ORF">LSALG_LOCUS30816</name>
</gene>
<dbReference type="GO" id="GO:0003919">
    <property type="term" value="F:FMN adenylyltransferase activity"/>
    <property type="evidence" value="ECO:0007669"/>
    <property type="project" value="TreeGrafter"/>
</dbReference>
<evidence type="ECO:0000313" key="8">
    <source>
        <dbReference type="Proteomes" id="UP001177003"/>
    </source>
</evidence>
<evidence type="ECO:0000313" key="7">
    <source>
        <dbReference type="EMBL" id="CAI9291693.1"/>
    </source>
</evidence>
<evidence type="ECO:0000259" key="6">
    <source>
        <dbReference type="Pfam" id="PF00994"/>
    </source>
</evidence>
<feature type="domain" description="MoaB/Mog" evidence="6">
    <location>
        <begin position="158"/>
        <end position="256"/>
    </location>
</feature>
<dbReference type="PANTHER" id="PTHR23293">
    <property type="entry name" value="FAD SYNTHETASE-RELATED FMN ADENYLYLTRANSFERASE"/>
    <property type="match status" value="1"/>
</dbReference>
<dbReference type="EMBL" id="OX465082">
    <property type="protein sequence ID" value="CAI9291693.1"/>
    <property type="molecule type" value="Genomic_DNA"/>
</dbReference>
<dbReference type="Proteomes" id="UP001177003">
    <property type="component" value="Chromosome 6"/>
</dbReference>
<dbReference type="PANTHER" id="PTHR23293:SF9">
    <property type="entry name" value="FAD SYNTHASE"/>
    <property type="match status" value="1"/>
</dbReference>
<evidence type="ECO:0000256" key="2">
    <source>
        <dbReference type="ARBA" id="ARBA00022695"/>
    </source>
</evidence>
<sequence length="279" mass="31250">MSPLDLRRTYINTSSGFGNRPTSITLRTSITREIKREWRRTIAEKQQCWSFSFATVILGESYFGKEKLTPAYMLSDGKLDRAGRAQNLPKKVKDGVRGVESHQENTPSARSVDRSSIGDEYQRRADEVRWFFDVGKIERASMREIGIWELGGLPSASIIAVGDEIISGKMEDELRHLLFRKLHYIHWSVCHIAVVSSYFICSILVDYVAQEVEIQKSTSYMVFLYGGVGPLPSDVSIAGVAKALNVCLHPAAKSHVSNTQLKCKIGNLGKNGRLPDCYS</sequence>
<dbReference type="Gene3D" id="3.40.980.10">
    <property type="entry name" value="MoaB/Mog-like domain"/>
    <property type="match status" value="1"/>
</dbReference>
<organism evidence="7 8">
    <name type="scientific">Lactuca saligna</name>
    <name type="common">Willowleaf lettuce</name>
    <dbReference type="NCBI Taxonomy" id="75948"/>
    <lineage>
        <taxon>Eukaryota</taxon>
        <taxon>Viridiplantae</taxon>
        <taxon>Streptophyta</taxon>
        <taxon>Embryophyta</taxon>
        <taxon>Tracheophyta</taxon>
        <taxon>Spermatophyta</taxon>
        <taxon>Magnoliopsida</taxon>
        <taxon>eudicotyledons</taxon>
        <taxon>Gunneridae</taxon>
        <taxon>Pentapetalae</taxon>
        <taxon>asterids</taxon>
        <taxon>campanulids</taxon>
        <taxon>Asterales</taxon>
        <taxon>Asteraceae</taxon>
        <taxon>Cichorioideae</taxon>
        <taxon>Cichorieae</taxon>
        <taxon>Lactucinae</taxon>
        <taxon>Lactuca</taxon>
    </lineage>
</organism>
<reference evidence="7" key="1">
    <citation type="submission" date="2023-04" db="EMBL/GenBank/DDBJ databases">
        <authorList>
            <person name="Vijverberg K."/>
            <person name="Xiong W."/>
            <person name="Schranz E."/>
        </authorList>
    </citation>
    <scope>NUCLEOTIDE SEQUENCE</scope>
</reference>
<dbReference type="InterPro" id="IPR036425">
    <property type="entry name" value="MoaB/Mog-like_dom_sf"/>
</dbReference>
<proteinExistence type="predicted"/>
<dbReference type="AlphaFoldDB" id="A0AA35ZGD2"/>
<keyword evidence="4" id="KW-0067">ATP-binding</keyword>
<accession>A0AA35ZGD2</accession>
<dbReference type="GO" id="GO:0005524">
    <property type="term" value="F:ATP binding"/>
    <property type="evidence" value="ECO:0007669"/>
    <property type="project" value="UniProtKB-KW"/>
</dbReference>